<dbReference type="PANTHER" id="PTHR35802:SF1">
    <property type="entry name" value="PROTEASE SYNTHASE AND SPORULATION PROTEIN PAI 2"/>
    <property type="match status" value="1"/>
</dbReference>
<accession>A0A1M7RMH6</accession>
<dbReference type="Gene3D" id="2.30.110.10">
    <property type="entry name" value="Electron Transport, Fmn-binding Protein, Chain A"/>
    <property type="match status" value="1"/>
</dbReference>
<name>A0A1M7RMH6_9ACTN</name>
<dbReference type="PIRSF" id="PIRSF010372">
    <property type="entry name" value="PaiB"/>
    <property type="match status" value="1"/>
</dbReference>
<dbReference type="EMBL" id="FRCS01000024">
    <property type="protein sequence ID" value="SHN47535.1"/>
    <property type="molecule type" value="Genomic_DNA"/>
</dbReference>
<evidence type="ECO:0000313" key="2">
    <source>
        <dbReference type="Proteomes" id="UP000184440"/>
    </source>
</evidence>
<keyword evidence="2" id="KW-1185">Reference proteome</keyword>
<dbReference type="Pfam" id="PF04299">
    <property type="entry name" value="FMN_bind_2"/>
    <property type="match status" value="1"/>
</dbReference>
<sequence>MYVPSHFAVSPGRVAELLRHGGFAHLVTPTADGLVSTPLPLLYDDDAGRGGHGALLGHVARNNPHWRDLPDTESLAIFAGPDAYVSPGYYASKREHGRVVPTWNYEVLHVHGRLIAHDDVEWLRELVTRLTDAHEAGRDAPWHVTDAPERFIDGQLRAIVGLELVITRVESKAKLSQNRPEADQEGVIAGLTTAGEVATAAAMRAQEARNVRR</sequence>
<evidence type="ECO:0000313" key="1">
    <source>
        <dbReference type="EMBL" id="SHN47535.1"/>
    </source>
</evidence>
<dbReference type="InterPro" id="IPR007396">
    <property type="entry name" value="TR_PAI2-type"/>
</dbReference>
<dbReference type="RefSeq" id="WP_073265501.1">
    <property type="nucleotide sequence ID" value="NZ_FRCS01000024.1"/>
</dbReference>
<gene>
    <name evidence="1" type="ORF">SAMN05443668_12493</name>
</gene>
<dbReference type="OrthoDB" id="9794948at2"/>
<dbReference type="Proteomes" id="UP000184440">
    <property type="component" value="Unassembled WGS sequence"/>
</dbReference>
<dbReference type="STRING" id="134849.SAMN05443668_12493"/>
<dbReference type="InterPro" id="IPR012349">
    <property type="entry name" value="Split_barrel_FMN-bd"/>
</dbReference>
<protein>
    <submittedName>
        <fullName evidence="1">Negative transcriptional regulator, PaiB family</fullName>
    </submittedName>
</protein>
<dbReference type="PANTHER" id="PTHR35802">
    <property type="entry name" value="PROTEASE SYNTHASE AND SPORULATION PROTEIN PAI 2"/>
    <property type="match status" value="1"/>
</dbReference>
<reference evidence="1 2" key="1">
    <citation type="submission" date="2016-11" db="EMBL/GenBank/DDBJ databases">
        <authorList>
            <person name="Jaros S."/>
            <person name="Januszkiewicz K."/>
            <person name="Wedrychowicz H."/>
        </authorList>
    </citation>
    <scope>NUCLEOTIDE SEQUENCE [LARGE SCALE GENOMIC DNA]</scope>
    <source>
        <strain evidence="1 2">DSM 46144</strain>
    </source>
</reference>
<dbReference type="SUPFAM" id="SSF50475">
    <property type="entry name" value="FMN-binding split barrel"/>
    <property type="match status" value="1"/>
</dbReference>
<dbReference type="AlphaFoldDB" id="A0A1M7RMH6"/>
<organism evidence="1 2">
    <name type="scientific">Cryptosporangium aurantiacum</name>
    <dbReference type="NCBI Taxonomy" id="134849"/>
    <lineage>
        <taxon>Bacteria</taxon>
        <taxon>Bacillati</taxon>
        <taxon>Actinomycetota</taxon>
        <taxon>Actinomycetes</taxon>
        <taxon>Cryptosporangiales</taxon>
        <taxon>Cryptosporangiaceae</taxon>
        <taxon>Cryptosporangium</taxon>
    </lineage>
</organism>
<proteinExistence type="predicted"/>